<dbReference type="AntiFam" id="ANF00057">
    <property type="entry name" value="Translation of E. coli type CRISPR repeat"/>
</dbReference>
<feature type="region of interest" description="Disordered" evidence="1">
    <location>
        <begin position="78"/>
        <end position="102"/>
    </location>
</feature>
<protein>
    <submittedName>
        <fullName evidence="2">Uncharacterized protein</fullName>
    </submittedName>
</protein>
<dbReference type="EMBL" id="CP026538">
    <property type="protein sequence ID" value="QAZ66786.1"/>
    <property type="molecule type" value="Genomic_DNA"/>
</dbReference>
<feature type="compositionally biased region" description="Basic and acidic residues" evidence="1">
    <location>
        <begin position="92"/>
        <end position="102"/>
    </location>
</feature>
<dbReference type="KEGG" id="dcb:C3Y92_05820"/>
<organism evidence="2 3">
    <name type="scientific">Solidesulfovibrio carbinolicus</name>
    <dbReference type="NCBI Taxonomy" id="296842"/>
    <lineage>
        <taxon>Bacteria</taxon>
        <taxon>Pseudomonadati</taxon>
        <taxon>Thermodesulfobacteriota</taxon>
        <taxon>Desulfovibrionia</taxon>
        <taxon>Desulfovibrionales</taxon>
        <taxon>Desulfovibrionaceae</taxon>
        <taxon>Solidesulfovibrio</taxon>
    </lineage>
</organism>
<gene>
    <name evidence="2" type="ORF">C3Y92_05820</name>
</gene>
<sequence length="102" mass="11108">MIRHGTAGTPRCWCVPRRRGDDPPLRPTMGESIACSPQARGCSASLELSGVVDKVFPAGAGMIRWSSISALILSRVPRRRGDDPPVPSAFRRQHECSPRTRG</sequence>
<reference evidence="2 3" key="1">
    <citation type="submission" date="2018-02" db="EMBL/GenBank/DDBJ databases">
        <title>Genome sequence of Desulfovibrio carbinolicus DSM 3852.</title>
        <authorList>
            <person name="Wilbanks E."/>
            <person name="Skennerton C.T."/>
            <person name="Orphan V.J."/>
        </authorList>
    </citation>
    <scope>NUCLEOTIDE SEQUENCE [LARGE SCALE GENOMIC DNA]</scope>
    <source>
        <strain evidence="2 3">DSM 3852</strain>
    </source>
</reference>
<name>A0A4P6HJL5_9BACT</name>
<evidence type="ECO:0000313" key="3">
    <source>
        <dbReference type="Proteomes" id="UP000293296"/>
    </source>
</evidence>
<dbReference type="AlphaFoldDB" id="A0A4P6HJL5"/>
<proteinExistence type="predicted"/>
<evidence type="ECO:0000256" key="1">
    <source>
        <dbReference type="SAM" id="MobiDB-lite"/>
    </source>
</evidence>
<accession>A0A4P6HJL5</accession>
<evidence type="ECO:0000313" key="2">
    <source>
        <dbReference type="EMBL" id="QAZ66786.1"/>
    </source>
</evidence>
<dbReference type="Proteomes" id="UP000293296">
    <property type="component" value="Chromosome"/>
</dbReference>
<keyword evidence="3" id="KW-1185">Reference proteome</keyword>